<protein>
    <submittedName>
        <fullName evidence="2">Uncharacterized protein</fullName>
    </submittedName>
</protein>
<proteinExistence type="predicted"/>
<comment type="caution">
    <text evidence="2">The sequence shown here is derived from an EMBL/GenBank/DDBJ whole genome shotgun (WGS) entry which is preliminary data.</text>
</comment>
<reference evidence="2 3" key="1">
    <citation type="submission" date="2021-06" db="EMBL/GenBank/DDBJ databases">
        <authorList>
            <person name="Palmer J.M."/>
        </authorList>
    </citation>
    <scope>NUCLEOTIDE SEQUENCE [LARGE SCALE GENOMIC DNA]</scope>
    <source>
        <strain evidence="2 3">AS_MEX2019</strain>
        <tissue evidence="2">Muscle</tissue>
    </source>
</reference>
<dbReference type="Proteomes" id="UP001469553">
    <property type="component" value="Unassembled WGS sequence"/>
</dbReference>
<sequence length="67" mass="7245">MLSSKRPSSCKVTDRIWGGERGRRAANGPTGRDLNPNPQYPGRGLQPPHIGHSPNVKILPCSSSPEQ</sequence>
<organism evidence="2 3">
    <name type="scientific">Ameca splendens</name>
    <dbReference type="NCBI Taxonomy" id="208324"/>
    <lineage>
        <taxon>Eukaryota</taxon>
        <taxon>Metazoa</taxon>
        <taxon>Chordata</taxon>
        <taxon>Craniata</taxon>
        <taxon>Vertebrata</taxon>
        <taxon>Euteleostomi</taxon>
        <taxon>Actinopterygii</taxon>
        <taxon>Neopterygii</taxon>
        <taxon>Teleostei</taxon>
        <taxon>Neoteleostei</taxon>
        <taxon>Acanthomorphata</taxon>
        <taxon>Ovalentaria</taxon>
        <taxon>Atherinomorphae</taxon>
        <taxon>Cyprinodontiformes</taxon>
        <taxon>Goodeidae</taxon>
        <taxon>Ameca</taxon>
    </lineage>
</organism>
<evidence type="ECO:0000313" key="2">
    <source>
        <dbReference type="EMBL" id="MEQ2314190.1"/>
    </source>
</evidence>
<feature type="compositionally biased region" description="Polar residues" evidence="1">
    <location>
        <begin position="1"/>
        <end position="11"/>
    </location>
</feature>
<feature type="region of interest" description="Disordered" evidence="1">
    <location>
        <begin position="1"/>
        <end position="67"/>
    </location>
</feature>
<name>A0ABV1A7M6_9TELE</name>
<gene>
    <name evidence="2" type="ORF">AMECASPLE_009657</name>
</gene>
<accession>A0ABV1A7M6</accession>
<feature type="compositionally biased region" description="Basic and acidic residues" evidence="1">
    <location>
        <begin position="12"/>
        <end position="23"/>
    </location>
</feature>
<evidence type="ECO:0000256" key="1">
    <source>
        <dbReference type="SAM" id="MobiDB-lite"/>
    </source>
</evidence>
<dbReference type="EMBL" id="JAHRIP010085184">
    <property type="protein sequence ID" value="MEQ2314190.1"/>
    <property type="molecule type" value="Genomic_DNA"/>
</dbReference>
<evidence type="ECO:0000313" key="3">
    <source>
        <dbReference type="Proteomes" id="UP001469553"/>
    </source>
</evidence>
<keyword evidence="3" id="KW-1185">Reference proteome</keyword>